<dbReference type="EMBL" id="JACHHJ010000006">
    <property type="protein sequence ID" value="MBB6451320.1"/>
    <property type="molecule type" value="Genomic_DNA"/>
</dbReference>
<dbReference type="Gene3D" id="3.30.420.40">
    <property type="match status" value="1"/>
</dbReference>
<proteinExistence type="predicted"/>
<dbReference type="GO" id="GO:0016301">
    <property type="term" value="F:kinase activity"/>
    <property type="evidence" value="ECO:0007669"/>
    <property type="project" value="UniProtKB-KW"/>
</dbReference>
<keyword evidence="1" id="KW-0808">Transferase</keyword>
<dbReference type="AlphaFoldDB" id="A0A841PRA3"/>
<dbReference type="SUPFAM" id="SSF53067">
    <property type="entry name" value="Actin-like ATPase domain"/>
    <property type="match status" value="1"/>
</dbReference>
<dbReference type="Proteomes" id="UP000568839">
    <property type="component" value="Unassembled WGS sequence"/>
</dbReference>
<organism evidence="1 2">
    <name type="scientific">Geomicrobium halophilum</name>
    <dbReference type="NCBI Taxonomy" id="549000"/>
    <lineage>
        <taxon>Bacteria</taxon>
        <taxon>Bacillati</taxon>
        <taxon>Bacillota</taxon>
        <taxon>Bacilli</taxon>
        <taxon>Bacillales</taxon>
        <taxon>Geomicrobium</taxon>
    </lineage>
</organism>
<accession>A0A841PRA3</accession>
<keyword evidence="1" id="KW-0418">Kinase</keyword>
<dbReference type="InterPro" id="IPR043129">
    <property type="entry name" value="ATPase_NBD"/>
</dbReference>
<evidence type="ECO:0000313" key="2">
    <source>
        <dbReference type="Proteomes" id="UP000568839"/>
    </source>
</evidence>
<name>A0A841PRA3_9BACL</name>
<protein>
    <submittedName>
        <fullName evidence="1">Sugar (Pentulose or hexulose) kinase</fullName>
    </submittedName>
</protein>
<gene>
    <name evidence="1" type="ORF">HNR44_003327</name>
</gene>
<reference evidence="1 2" key="1">
    <citation type="submission" date="2020-08" db="EMBL/GenBank/DDBJ databases">
        <title>Genomic Encyclopedia of Type Strains, Phase IV (KMG-IV): sequencing the most valuable type-strain genomes for metagenomic binning, comparative biology and taxonomic classification.</title>
        <authorList>
            <person name="Goeker M."/>
        </authorList>
    </citation>
    <scope>NUCLEOTIDE SEQUENCE [LARGE SCALE GENOMIC DNA]</scope>
    <source>
        <strain evidence="1 2">DSM 21769</strain>
    </source>
</reference>
<comment type="caution">
    <text evidence="1">The sequence shown here is derived from an EMBL/GenBank/DDBJ whole genome shotgun (WGS) entry which is preliminary data.</text>
</comment>
<keyword evidence="2" id="KW-1185">Reference proteome</keyword>
<evidence type="ECO:0000313" key="1">
    <source>
        <dbReference type="EMBL" id="MBB6451320.1"/>
    </source>
</evidence>
<sequence length="66" mass="7589">MGAAMLAAYGCGWFSSLQECAEVFLAFGKSYEPDMEAHEIYKELFLLYREIYPSTKKVSESLSMYR</sequence>